<dbReference type="Proteomes" id="UP001447516">
    <property type="component" value="Unassembled WGS sequence"/>
</dbReference>
<sequence length="111" mass="12791">MPVTEERIDAIEREITGIRSDVRLQNAMLIKCGEQMSDLRTGQHELRKGQEELYAITAELRAGQEEIRETLEEFRSAFAVVLDEIRQQKAWREEFSDKLARVIAKSEGIDA</sequence>
<comment type="caution">
    <text evidence="1">The sequence shown here is derived from an EMBL/GenBank/DDBJ whole genome shotgun (WGS) entry which is preliminary data.</text>
</comment>
<dbReference type="RefSeq" id="WP_346227591.1">
    <property type="nucleotide sequence ID" value="NZ_JBDJAW010000017.1"/>
</dbReference>
<keyword evidence="2" id="KW-1185">Reference proteome</keyword>
<protein>
    <submittedName>
        <fullName evidence="1">Uncharacterized protein</fullName>
    </submittedName>
</protein>
<gene>
    <name evidence="1" type="ORF">AAH991_21130</name>
</gene>
<evidence type="ECO:0000313" key="1">
    <source>
        <dbReference type="EMBL" id="MEN3537629.1"/>
    </source>
</evidence>
<organism evidence="1 2">
    <name type="scientific">Microbispora maris</name>
    <dbReference type="NCBI Taxonomy" id="3144104"/>
    <lineage>
        <taxon>Bacteria</taxon>
        <taxon>Bacillati</taxon>
        <taxon>Actinomycetota</taxon>
        <taxon>Actinomycetes</taxon>
        <taxon>Streptosporangiales</taxon>
        <taxon>Streptosporangiaceae</taxon>
        <taxon>Microbispora</taxon>
    </lineage>
</organism>
<evidence type="ECO:0000313" key="2">
    <source>
        <dbReference type="Proteomes" id="UP001447516"/>
    </source>
</evidence>
<accession>A0ABV0AQS8</accession>
<reference evidence="1 2" key="1">
    <citation type="submission" date="2024-05" db="EMBL/GenBank/DDBJ databases">
        <title>Microbispora sp.ZYX-F-249.</title>
        <authorList>
            <person name="Xie H."/>
        </authorList>
    </citation>
    <scope>NUCLEOTIDE SEQUENCE [LARGE SCALE GENOMIC DNA]</scope>
    <source>
        <strain evidence="1 2">ZYX-F-249</strain>
    </source>
</reference>
<name>A0ABV0AQS8_9ACTN</name>
<dbReference type="EMBL" id="JBDJAW010000017">
    <property type="protein sequence ID" value="MEN3537629.1"/>
    <property type="molecule type" value="Genomic_DNA"/>
</dbReference>
<proteinExistence type="predicted"/>